<feature type="region of interest" description="Disordered" evidence="1">
    <location>
        <begin position="1"/>
        <end position="42"/>
    </location>
</feature>
<evidence type="ECO:0000313" key="2">
    <source>
        <dbReference type="EMBL" id="KAF7770129.1"/>
    </source>
</evidence>
<organism evidence="2 3">
    <name type="scientific">Pseudoalteromonas citrea</name>
    <dbReference type="NCBI Taxonomy" id="43655"/>
    <lineage>
        <taxon>Bacteria</taxon>
        <taxon>Pseudomonadati</taxon>
        <taxon>Pseudomonadota</taxon>
        <taxon>Gammaproteobacteria</taxon>
        <taxon>Alteromonadales</taxon>
        <taxon>Pseudoalteromonadaceae</taxon>
        <taxon>Pseudoalteromonas</taxon>
    </lineage>
</organism>
<reference evidence="2" key="1">
    <citation type="journal article" date="2012" name="J. Bacteriol.">
        <title>Genome sequences of type strains of seven species of the marine bacterium Pseudoalteromonas.</title>
        <authorList>
            <person name="Xie B.B."/>
            <person name="Shu Y.L."/>
            <person name="Qin Q.L."/>
            <person name="Rong J.C."/>
            <person name="Zhang X.Y."/>
            <person name="Chen X.L."/>
            <person name="Shi M."/>
            <person name="He H.L."/>
            <person name="Zhou B.C."/>
            <person name="Zhang Y.Z."/>
        </authorList>
    </citation>
    <scope>NUCLEOTIDE SEQUENCE</scope>
    <source>
        <strain evidence="2">DSM 8771</strain>
    </source>
</reference>
<dbReference type="RefSeq" id="WP_169727617.1">
    <property type="nucleotide sequence ID" value="NZ_AHBZ03000021.1"/>
</dbReference>
<name>A0AAD4AIB1_9GAMM</name>
<evidence type="ECO:0000313" key="3">
    <source>
        <dbReference type="Proteomes" id="UP000016487"/>
    </source>
</evidence>
<dbReference type="Proteomes" id="UP000016487">
    <property type="component" value="Unassembled WGS sequence"/>
</dbReference>
<dbReference type="AlphaFoldDB" id="A0AAD4AIB1"/>
<reference evidence="2" key="2">
    <citation type="submission" date="2015-03" db="EMBL/GenBank/DDBJ databases">
        <title>Genome sequence of Pseudoalteromonas citrea.</title>
        <authorList>
            <person name="Xie B.-B."/>
            <person name="Rong J.-C."/>
            <person name="Qin Q.-L."/>
            <person name="Zhang Y.-Z."/>
        </authorList>
    </citation>
    <scope>NUCLEOTIDE SEQUENCE</scope>
    <source>
        <strain evidence="2">DSM 8771</strain>
    </source>
</reference>
<evidence type="ECO:0000256" key="1">
    <source>
        <dbReference type="SAM" id="MobiDB-lite"/>
    </source>
</evidence>
<proteinExistence type="predicted"/>
<sequence>MKLNLKKAPLKNLSTQNSLPNDATPQIAGGASRRACRPPVSQTGGPFWACEC</sequence>
<protein>
    <submittedName>
        <fullName evidence="2">Uncharacterized protein</fullName>
    </submittedName>
</protein>
<accession>A0AAD4AIB1</accession>
<dbReference type="EMBL" id="AHBZ03000021">
    <property type="protein sequence ID" value="KAF7770129.1"/>
    <property type="molecule type" value="Genomic_DNA"/>
</dbReference>
<gene>
    <name evidence="2" type="ORF">PCIT_a3094</name>
</gene>
<feature type="compositionally biased region" description="Polar residues" evidence="1">
    <location>
        <begin position="14"/>
        <end position="24"/>
    </location>
</feature>
<comment type="caution">
    <text evidence="2">The sequence shown here is derived from an EMBL/GenBank/DDBJ whole genome shotgun (WGS) entry which is preliminary data.</text>
</comment>